<dbReference type="Proteomes" id="UP000184268">
    <property type="component" value="Unassembled WGS sequence"/>
</dbReference>
<name>A0A1M5UD38_9GAMM</name>
<organism evidence="1 2">
    <name type="scientific">Ferrimonas marina</name>
    <dbReference type="NCBI Taxonomy" id="299255"/>
    <lineage>
        <taxon>Bacteria</taxon>
        <taxon>Pseudomonadati</taxon>
        <taxon>Pseudomonadota</taxon>
        <taxon>Gammaproteobacteria</taxon>
        <taxon>Alteromonadales</taxon>
        <taxon>Ferrimonadaceae</taxon>
        <taxon>Ferrimonas</taxon>
    </lineage>
</organism>
<sequence>MFNATERGILAAAATQAMNAHSYSLLDKGRMTDLINRLADDSQSTELVLSDVDALTLRQALQENQLAEFTAEEQAALPPLLASLDKSAHGPH</sequence>
<keyword evidence="2" id="KW-1185">Reference proteome</keyword>
<evidence type="ECO:0000313" key="2">
    <source>
        <dbReference type="Proteomes" id="UP000184268"/>
    </source>
</evidence>
<reference evidence="1 2" key="1">
    <citation type="submission" date="2016-11" db="EMBL/GenBank/DDBJ databases">
        <authorList>
            <person name="Jaros S."/>
            <person name="Januszkiewicz K."/>
            <person name="Wedrychowicz H."/>
        </authorList>
    </citation>
    <scope>NUCLEOTIDE SEQUENCE [LARGE SCALE GENOMIC DNA]</scope>
    <source>
        <strain evidence="1 2">DSM 16917</strain>
    </source>
</reference>
<accession>A0A1M5UD38</accession>
<dbReference type="AlphaFoldDB" id="A0A1M5UD38"/>
<gene>
    <name evidence="1" type="ORF">SAMN02745129_2510</name>
</gene>
<evidence type="ECO:0000313" key="1">
    <source>
        <dbReference type="EMBL" id="SHH60869.1"/>
    </source>
</evidence>
<protein>
    <submittedName>
        <fullName evidence="1">Uncharacterized protein</fullName>
    </submittedName>
</protein>
<dbReference type="EMBL" id="FQXG01000003">
    <property type="protein sequence ID" value="SHH60869.1"/>
    <property type="molecule type" value="Genomic_DNA"/>
</dbReference>
<dbReference type="RefSeq" id="WP_067655313.1">
    <property type="nucleotide sequence ID" value="NZ_FQXG01000003.1"/>
</dbReference>
<proteinExistence type="predicted"/>